<organism evidence="1">
    <name type="scientific">Bradyrhizobium diazoefficiens</name>
    <dbReference type="NCBI Taxonomy" id="1355477"/>
    <lineage>
        <taxon>Bacteria</taxon>
        <taxon>Pseudomonadati</taxon>
        <taxon>Pseudomonadota</taxon>
        <taxon>Alphaproteobacteria</taxon>
        <taxon>Hyphomicrobiales</taxon>
        <taxon>Nitrobacteraceae</taxon>
        <taxon>Bradyrhizobium</taxon>
    </lineage>
</organism>
<name>A0A810BN93_9BRAD</name>
<reference evidence="1" key="1">
    <citation type="submission" date="2020-05" db="EMBL/GenBank/DDBJ databases">
        <title>Complete genome sequence of Bradyrhizobium diazoefficiens XF8 isolated from soybean nodule.</title>
        <authorList>
            <person name="Noda R."/>
            <person name="Kakizaki K."/>
            <person name="Minamisawa K."/>
        </authorList>
    </citation>
    <scope>NUCLEOTIDE SEQUENCE</scope>
    <source>
        <strain evidence="1">XF8</strain>
    </source>
</reference>
<evidence type="ECO:0000313" key="1">
    <source>
        <dbReference type="EMBL" id="BCE77013.1"/>
    </source>
</evidence>
<sequence>MLVVDHDDVEIARARDANGGETAEAHQLLAVAGQSENALSGLRLRQSKPDQRGAAHRPPEIKIAIVVADGMKIIGRGAKAGDDQRVLAIPEKRSDSGTAIELSLH</sequence>
<proteinExistence type="predicted"/>
<dbReference type="EMBL" id="AP023097">
    <property type="protein sequence ID" value="BCE77013.1"/>
    <property type="molecule type" value="Genomic_DNA"/>
</dbReference>
<dbReference type="AlphaFoldDB" id="A0A810BN93"/>
<gene>
    <name evidence="1" type="ORF">XF8B_71240</name>
</gene>
<protein>
    <submittedName>
        <fullName evidence="1">Uncharacterized protein</fullName>
    </submittedName>
</protein>
<accession>A0A810BN93</accession>